<sequence>GGNQRLIAEDILRHGSLLRPTSDVFTFLELAAATDSFNPELLVGEGGFGRVYKGFLRKTNQTVAVKQLDTNCVQGNREFLCEVLRLSMIHHPNLVNLIGYCTDGRQRILVFEYMSNGSLEDHLLKSAADDNKAPLDWQTRMKIATGAAKGLEHLHDVVNPQVVFRDLKAANVLLDAEFNPKLSGFGQAKLGPSGCEQDHVSTRLIGTTYGYCAPEYDATGQLTAKSDIYSFGVMLLQIITGRRVIDNTKPPEEENLVSWAQPLFKDRRNFTSMVDPLLQGNYPLKSLHQAMAVAATCLQDEPGTRPLIRDVATALETLTFSTNEDFSEPEVEEDDE</sequence>
<dbReference type="Pfam" id="PF00069">
    <property type="entry name" value="Pkinase"/>
    <property type="match status" value="1"/>
</dbReference>
<dbReference type="GO" id="GO:0004674">
    <property type="term" value="F:protein serine/threonine kinase activity"/>
    <property type="evidence" value="ECO:0007669"/>
    <property type="project" value="UniProtKB-KW"/>
</dbReference>
<name>S8CDL3_9LAMI</name>
<dbReference type="Gene3D" id="1.10.510.10">
    <property type="entry name" value="Transferase(Phosphotransferase) domain 1"/>
    <property type="match status" value="1"/>
</dbReference>
<evidence type="ECO:0000256" key="4">
    <source>
        <dbReference type="ARBA" id="ARBA00022527"/>
    </source>
</evidence>
<evidence type="ECO:0000256" key="5">
    <source>
        <dbReference type="ARBA" id="ARBA00022679"/>
    </source>
</evidence>
<evidence type="ECO:0000256" key="9">
    <source>
        <dbReference type="ARBA" id="ARBA00023136"/>
    </source>
</evidence>
<evidence type="ECO:0000256" key="2">
    <source>
        <dbReference type="ARBA" id="ARBA00008684"/>
    </source>
</evidence>
<organism evidence="13 14">
    <name type="scientific">Genlisea aurea</name>
    <dbReference type="NCBI Taxonomy" id="192259"/>
    <lineage>
        <taxon>Eukaryota</taxon>
        <taxon>Viridiplantae</taxon>
        <taxon>Streptophyta</taxon>
        <taxon>Embryophyta</taxon>
        <taxon>Tracheophyta</taxon>
        <taxon>Spermatophyta</taxon>
        <taxon>Magnoliopsida</taxon>
        <taxon>eudicotyledons</taxon>
        <taxon>Gunneridae</taxon>
        <taxon>Pentapetalae</taxon>
        <taxon>asterids</taxon>
        <taxon>lamiids</taxon>
        <taxon>Lamiales</taxon>
        <taxon>Lentibulariaceae</taxon>
        <taxon>Genlisea</taxon>
    </lineage>
</organism>
<dbReference type="EMBL" id="AUSU01004453">
    <property type="protein sequence ID" value="EPS65054.1"/>
    <property type="molecule type" value="Genomic_DNA"/>
</dbReference>
<dbReference type="AlphaFoldDB" id="S8CDL3"/>
<evidence type="ECO:0000259" key="12">
    <source>
        <dbReference type="PROSITE" id="PS50011"/>
    </source>
</evidence>
<reference evidence="13 14" key="1">
    <citation type="journal article" date="2013" name="BMC Genomics">
        <title>The miniature genome of a carnivorous plant Genlisea aurea contains a low number of genes and short non-coding sequences.</title>
        <authorList>
            <person name="Leushkin E.V."/>
            <person name="Sutormin R.A."/>
            <person name="Nabieva E.R."/>
            <person name="Penin A.A."/>
            <person name="Kondrashov A.S."/>
            <person name="Logacheva M.D."/>
        </authorList>
    </citation>
    <scope>NUCLEOTIDE SEQUENCE [LARGE SCALE GENOMIC DNA]</scope>
</reference>
<comment type="subcellular location">
    <subcellularLocation>
        <location evidence="1">Cell membrane</location>
        <topology evidence="1">Lipid-anchor</topology>
    </subcellularLocation>
</comment>
<dbReference type="PANTHER" id="PTHR47985:SF92">
    <property type="entry name" value="SERINE_THREONINE-PROTEIN KINASE PBL23-RELATED"/>
    <property type="match status" value="1"/>
</dbReference>
<keyword evidence="4" id="KW-0723">Serine/threonine-protein kinase</keyword>
<dbReference type="FunFam" id="3.30.200.20:FF:000178">
    <property type="entry name" value="serine/threonine-protein kinase PBS1-like"/>
    <property type="match status" value="1"/>
</dbReference>
<keyword evidence="6 11" id="KW-0547">Nucleotide-binding</keyword>
<dbReference type="SUPFAM" id="SSF56112">
    <property type="entry name" value="Protein kinase-like (PK-like)"/>
    <property type="match status" value="1"/>
</dbReference>
<dbReference type="SMART" id="SM00220">
    <property type="entry name" value="S_TKc"/>
    <property type="match status" value="1"/>
</dbReference>
<keyword evidence="3" id="KW-1003">Cell membrane</keyword>
<evidence type="ECO:0000256" key="1">
    <source>
        <dbReference type="ARBA" id="ARBA00004193"/>
    </source>
</evidence>
<keyword evidence="7" id="KW-0418">Kinase</keyword>
<accession>S8CDL3</accession>
<feature type="domain" description="Protein kinase" evidence="12">
    <location>
        <begin position="37"/>
        <end position="318"/>
    </location>
</feature>
<dbReference type="PROSITE" id="PS50011">
    <property type="entry name" value="PROTEIN_KINASE_DOM"/>
    <property type="match status" value="1"/>
</dbReference>
<keyword evidence="14" id="KW-1185">Reference proteome</keyword>
<feature type="binding site" evidence="11">
    <location>
        <position position="66"/>
    </location>
    <ligand>
        <name>ATP</name>
        <dbReference type="ChEBI" id="CHEBI:30616"/>
    </ligand>
</feature>
<evidence type="ECO:0000256" key="11">
    <source>
        <dbReference type="PROSITE-ProRule" id="PRU10141"/>
    </source>
</evidence>
<dbReference type="InterPro" id="IPR000719">
    <property type="entry name" value="Prot_kinase_dom"/>
</dbReference>
<evidence type="ECO:0000256" key="3">
    <source>
        <dbReference type="ARBA" id="ARBA00022475"/>
    </source>
</evidence>
<comment type="similarity">
    <text evidence="2">Belongs to the protein kinase superfamily. Ser/Thr protein kinase family.</text>
</comment>
<evidence type="ECO:0000256" key="8">
    <source>
        <dbReference type="ARBA" id="ARBA00022840"/>
    </source>
</evidence>
<protein>
    <recommendedName>
        <fullName evidence="12">Protein kinase domain-containing protein</fullName>
    </recommendedName>
</protein>
<dbReference type="InterPro" id="IPR017441">
    <property type="entry name" value="Protein_kinase_ATP_BS"/>
</dbReference>
<dbReference type="GO" id="GO:0005886">
    <property type="term" value="C:plasma membrane"/>
    <property type="evidence" value="ECO:0007669"/>
    <property type="project" value="UniProtKB-SubCell"/>
</dbReference>
<dbReference type="PANTHER" id="PTHR47985">
    <property type="entry name" value="OS07G0668900 PROTEIN"/>
    <property type="match status" value="1"/>
</dbReference>
<evidence type="ECO:0000313" key="13">
    <source>
        <dbReference type="EMBL" id="EPS65054.1"/>
    </source>
</evidence>
<gene>
    <name evidence="13" type="ORF">M569_09726</name>
</gene>
<evidence type="ECO:0000256" key="7">
    <source>
        <dbReference type="ARBA" id="ARBA00022777"/>
    </source>
</evidence>
<keyword evidence="9" id="KW-0472">Membrane</keyword>
<evidence type="ECO:0000256" key="10">
    <source>
        <dbReference type="ARBA" id="ARBA00023288"/>
    </source>
</evidence>
<keyword evidence="10" id="KW-0449">Lipoprotein</keyword>
<dbReference type="GO" id="GO:0005524">
    <property type="term" value="F:ATP binding"/>
    <property type="evidence" value="ECO:0007669"/>
    <property type="project" value="UniProtKB-UniRule"/>
</dbReference>
<dbReference type="OrthoDB" id="4062651at2759"/>
<comment type="caution">
    <text evidence="13">The sequence shown here is derived from an EMBL/GenBank/DDBJ whole genome shotgun (WGS) entry which is preliminary data.</text>
</comment>
<dbReference type="PROSITE" id="PS00107">
    <property type="entry name" value="PROTEIN_KINASE_ATP"/>
    <property type="match status" value="1"/>
</dbReference>
<dbReference type="Proteomes" id="UP000015453">
    <property type="component" value="Unassembled WGS sequence"/>
</dbReference>
<dbReference type="InterPro" id="IPR011009">
    <property type="entry name" value="Kinase-like_dom_sf"/>
</dbReference>
<proteinExistence type="inferred from homology"/>
<dbReference type="Gene3D" id="3.30.200.20">
    <property type="entry name" value="Phosphorylase Kinase, domain 1"/>
    <property type="match status" value="1"/>
</dbReference>
<keyword evidence="5" id="KW-0808">Transferase</keyword>
<dbReference type="FunFam" id="1.10.510.10:FF:000032">
    <property type="entry name" value="Serine/threonine-protein kinase PBS1"/>
    <property type="match status" value="1"/>
</dbReference>
<feature type="non-terminal residue" evidence="13">
    <location>
        <position position="1"/>
    </location>
</feature>
<evidence type="ECO:0000313" key="14">
    <source>
        <dbReference type="Proteomes" id="UP000015453"/>
    </source>
</evidence>
<keyword evidence="8 11" id="KW-0067">ATP-binding</keyword>
<evidence type="ECO:0000256" key="6">
    <source>
        <dbReference type="ARBA" id="ARBA00022741"/>
    </source>
</evidence>